<feature type="region of interest" description="Disordered" evidence="1">
    <location>
        <begin position="368"/>
        <end position="396"/>
    </location>
</feature>
<dbReference type="Proteomes" id="UP000682733">
    <property type="component" value="Unassembled WGS sequence"/>
</dbReference>
<feature type="compositionally biased region" description="Basic and acidic residues" evidence="1">
    <location>
        <begin position="446"/>
        <end position="457"/>
    </location>
</feature>
<organism evidence="2 4">
    <name type="scientific">Didymodactylos carnosus</name>
    <dbReference type="NCBI Taxonomy" id="1234261"/>
    <lineage>
        <taxon>Eukaryota</taxon>
        <taxon>Metazoa</taxon>
        <taxon>Spiralia</taxon>
        <taxon>Gnathifera</taxon>
        <taxon>Rotifera</taxon>
        <taxon>Eurotatoria</taxon>
        <taxon>Bdelloidea</taxon>
        <taxon>Philodinida</taxon>
        <taxon>Philodinidae</taxon>
        <taxon>Didymodactylos</taxon>
    </lineage>
</organism>
<dbReference type="AlphaFoldDB" id="A0A8S2CLT2"/>
<evidence type="ECO:0000256" key="1">
    <source>
        <dbReference type="SAM" id="MobiDB-lite"/>
    </source>
</evidence>
<comment type="caution">
    <text evidence="2">The sequence shown here is derived from an EMBL/GenBank/DDBJ whole genome shotgun (WGS) entry which is preliminary data.</text>
</comment>
<proteinExistence type="predicted"/>
<feature type="region of interest" description="Disordered" evidence="1">
    <location>
        <begin position="61"/>
        <end position="188"/>
    </location>
</feature>
<sequence length="928" mass="104453">MTGDNETGDEHDRHQEFQTRVMIKFLREKITGKVSLRTLTSPTTKHDIDELQQIATNNNNVTSLNKTNSQNSLIGVQQTRSRDSSSDRNESQYQVEKLTSSTQRIRSTKHDHQILSVSSTSLSSTTLPDHHITSTTKQSNTSPISIPKKPPRSQASSGSSSYASVKEMDHESSVSSIRMRRESDESSFNTVIQTCERLENSAARDKISVKNTRRKPTRPRLSTLGERDENEQDLFSTSDDDDQPPPLPPKQRTYLKATQSLPVDQKKSLLSSTPEEVNINDETQRHHLLSSSSREHLSKQQNYLDSNGKSSSIIDKQRNEDISSTTLKTPTIPLVSLTDIDTVRAKLRLSSRRDRSADNVLLLSSSSTATSTNLRDSETTSVSPQSSSIIQRSVSFKRPITDTDKSAISKPSSTLSQLTMTQSLYHQTSKQDEQFTTIKSICSSDSRSDKTEDENTHNHFRKSNRTDLTSTSDNNLETLISSQQPVLKSKQDYADSNFNEELINNTQIDENKLSSRFYDNNRYRNEQQIQKQLIEPSLAKATFVTTTFPSSALSSLVSKHHLSTSNEHIYDNLDVFRHNSKDLIKYPQEDTENIAPSPVSNDTSTSSSSVQTRDHGPASVRQKRPTTVHVSSDKQKNELENVWNKLQKQRSIKRIKTKQEEITKDDDQVEMVDQTNINELESKYERHRTPSPEQQVPKEESTILELSLPPKLTIEKKRSPIEQPINNRRKTVGGIQAKVDILNASTITKNSDGATTNSPSWIDIAKQKQVKYNTTKDTTLDVPLQQQSTPIDKDYKKVNKTEHIVSEINLNVTAPVSITPSSPNSSPLLSTNNTKTNTTTFTSSSPRSSSQNRRLSTKIDSKDENNKPSSTLITTPTTITQVDYRSNRKSMYVGEPTPAMSTHERDSIRALKQGNPNRINNLIQFFDK</sequence>
<feature type="compositionally biased region" description="Polar residues" evidence="1">
    <location>
        <begin position="69"/>
        <end position="79"/>
    </location>
</feature>
<feature type="compositionally biased region" description="Polar residues" evidence="1">
    <location>
        <begin position="299"/>
        <end position="314"/>
    </location>
</feature>
<name>A0A8S2CLT2_9BILA</name>
<feature type="compositionally biased region" description="Low complexity" evidence="1">
    <location>
        <begin position="142"/>
        <end position="164"/>
    </location>
</feature>
<dbReference type="EMBL" id="CAJNOK010000010">
    <property type="protein sequence ID" value="CAF0722174.1"/>
    <property type="molecule type" value="Genomic_DNA"/>
</dbReference>
<feature type="compositionally biased region" description="Polar residues" evidence="1">
    <location>
        <begin position="256"/>
        <end position="275"/>
    </location>
</feature>
<feature type="compositionally biased region" description="Low complexity" evidence="1">
    <location>
        <begin position="815"/>
        <end position="854"/>
    </location>
</feature>
<feature type="compositionally biased region" description="Acidic residues" evidence="1">
    <location>
        <begin position="228"/>
        <end position="243"/>
    </location>
</feature>
<evidence type="ECO:0000313" key="3">
    <source>
        <dbReference type="EMBL" id="CAF3493941.1"/>
    </source>
</evidence>
<dbReference type="Proteomes" id="UP000677228">
    <property type="component" value="Unassembled WGS sequence"/>
</dbReference>
<gene>
    <name evidence="2" type="ORF">OVA965_LOCUS129</name>
    <name evidence="3" type="ORF">TMI583_LOCUS129</name>
</gene>
<feature type="compositionally biased region" description="Low complexity" evidence="1">
    <location>
        <begin position="596"/>
        <end position="610"/>
    </location>
</feature>
<evidence type="ECO:0000313" key="4">
    <source>
        <dbReference type="Proteomes" id="UP000677228"/>
    </source>
</evidence>
<feature type="compositionally biased region" description="Basic and acidic residues" evidence="1">
    <location>
        <begin position="857"/>
        <end position="866"/>
    </location>
</feature>
<feature type="compositionally biased region" description="Low complexity" evidence="1">
    <location>
        <begin position="115"/>
        <end position="127"/>
    </location>
</feature>
<protein>
    <submittedName>
        <fullName evidence="2">Uncharacterized protein</fullName>
    </submittedName>
</protein>
<feature type="compositionally biased region" description="Low complexity" evidence="1">
    <location>
        <begin position="379"/>
        <end position="394"/>
    </location>
</feature>
<evidence type="ECO:0000313" key="2">
    <source>
        <dbReference type="EMBL" id="CAF0722174.1"/>
    </source>
</evidence>
<feature type="region of interest" description="Disordered" evidence="1">
    <location>
        <begin position="443"/>
        <end position="473"/>
    </location>
</feature>
<feature type="region of interest" description="Disordered" evidence="1">
    <location>
        <begin position="590"/>
        <end position="636"/>
    </location>
</feature>
<feature type="region of interest" description="Disordered" evidence="1">
    <location>
        <begin position="815"/>
        <end position="873"/>
    </location>
</feature>
<feature type="compositionally biased region" description="Basic and acidic residues" evidence="1">
    <location>
        <begin position="80"/>
        <end position="90"/>
    </location>
</feature>
<dbReference type="EMBL" id="CAJOBA010000010">
    <property type="protein sequence ID" value="CAF3493941.1"/>
    <property type="molecule type" value="Genomic_DNA"/>
</dbReference>
<accession>A0A8S2CLT2</accession>
<feature type="region of interest" description="Disordered" evidence="1">
    <location>
        <begin position="206"/>
        <end position="317"/>
    </location>
</feature>
<feature type="compositionally biased region" description="Polar residues" evidence="1">
    <location>
        <begin position="91"/>
        <end position="105"/>
    </location>
</feature>
<reference evidence="2" key="1">
    <citation type="submission" date="2021-02" db="EMBL/GenBank/DDBJ databases">
        <authorList>
            <person name="Nowell W R."/>
        </authorList>
    </citation>
    <scope>NUCLEOTIDE SEQUENCE</scope>
</reference>